<dbReference type="EMBL" id="JAFLCK010000065">
    <property type="protein sequence ID" value="MBN8662905.1"/>
    <property type="molecule type" value="Genomic_DNA"/>
</dbReference>
<comment type="caution">
    <text evidence="2">The sequence shown here is derived from an EMBL/GenBank/DDBJ whole genome shotgun (WGS) entry which is preliminary data.</text>
</comment>
<feature type="domain" description="ORC1/DEAH AAA+ ATPase" evidence="1">
    <location>
        <begin position="28"/>
        <end position="168"/>
    </location>
</feature>
<evidence type="ECO:0000259" key="1">
    <source>
        <dbReference type="Pfam" id="PF13401"/>
    </source>
</evidence>
<evidence type="ECO:0000313" key="3">
    <source>
        <dbReference type="Proteomes" id="UP000664277"/>
    </source>
</evidence>
<sequence>MRKETSSPFFIDSVSYFNLVEVATVCREEAKIGLCFGKPGVGKTASAKRFCKWPLVEANLAAKNGIPVEPETMMACDSLYYLPSVTVSAPRLRSDLTLIRNKFEDAISRAITWQRPDDWAEEIQKSHVKMIIVDEAFRLKYQALEELRDLQERWEVGMLLIADPGFERSISRMWHFAVRIAHAEELRPLSDDEIVFYIDKQLEFMNLPKPPEEVYTLINWYSQGNLRSLGNLFAMIARILKINEDVVREITRDVVETAREMMLFGINGTLSKAPA</sequence>
<name>A0A8J7TN68_9BACT</name>
<dbReference type="AlphaFoldDB" id="A0A8J7TN68"/>
<dbReference type="PANTHER" id="PTHR35894">
    <property type="entry name" value="GENERAL SECRETION PATHWAY PROTEIN A-RELATED"/>
    <property type="match status" value="1"/>
</dbReference>
<evidence type="ECO:0000313" key="2">
    <source>
        <dbReference type="EMBL" id="MBN8662905.1"/>
    </source>
</evidence>
<gene>
    <name evidence="2" type="ORF">J0M35_21240</name>
</gene>
<dbReference type="Pfam" id="PF13401">
    <property type="entry name" value="AAA_22"/>
    <property type="match status" value="1"/>
</dbReference>
<reference evidence="2" key="1">
    <citation type="submission" date="2021-02" db="EMBL/GenBank/DDBJ databases">
        <title>Genome-Resolved Metagenomics of a Microbial Community Performing Photosynthetic Biological Nutrient Removal.</title>
        <authorList>
            <person name="Mcdaniel E.A."/>
        </authorList>
    </citation>
    <scope>NUCLEOTIDE SEQUENCE</scope>
    <source>
        <strain evidence="2">UWPOB_OBS1</strain>
    </source>
</reference>
<dbReference type="InterPro" id="IPR052026">
    <property type="entry name" value="ExeA_AAA_ATPase_DNA-bind"/>
</dbReference>
<proteinExistence type="predicted"/>
<dbReference type="InterPro" id="IPR027417">
    <property type="entry name" value="P-loop_NTPase"/>
</dbReference>
<accession>A0A8J7TN68</accession>
<dbReference type="SUPFAM" id="SSF52540">
    <property type="entry name" value="P-loop containing nucleoside triphosphate hydrolases"/>
    <property type="match status" value="1"/>
</dbReference>
<dbReference type="PANTHER" id="PTHR35894:SF5">
    <property type="entry name" value="MU-LIKE PROPHAGE FLUMU DNA TRANSPOSITION PROTEIN B"/>
    <property type="match status" value="1"/>
</dbReference>
<dbReference type="GO" id="GO:0016887">
    <property type="term" value="F:ATP hydrolysis activity"/>
    <property type="evidence" value="ECO:0007669"/>
    <property type="project" value="InterPro"/>
</dbReference>
<dbReference type="Proteomes" id="UP000664277">
    <property type="component" value="Unassembled WGS sequence"/>
</dbReference>
<organism evidence="2 3">
    <name type="scientific">Candidatus Obscuribacter phosphatis</name>
    <dbReference type="NCBI Taxonomy" id="1906157"/>
    <lineage>
        <taxon>Bacteria</taxon>
        <taxon>Bacillati</taxon>
        <taxon>Candidatus Melainabacteria</taxon>
        <taxon>Candidatus Obscuribacterales</taxon>
        <taxon>Candidatus Obscuribacteraceae</taxon>
        <taxon>Candidatus Obscuribacter</taxon>
    </lineage>
</organism>
<dbReference type="InterPro" id="IPR049945">
    <property type="entry name" value="AAA_22"/>
</dbReference>
<protein>
    <submittedName>
        <fullName evidence="2">AAA family ATPase</fullName>
    </submittedName>
</protein>